<reference evidence="2" key="1">
    <citation type="submission" date="2021-04" db="EMBL/GenBank/DDBJ databases">
        <authorList>
            <person name="Hartkoorn R.C."/>
            <person name="Beaudoing E."/>
            <person name="Hot D."/>
        </authorList>
    </citation>
    <scope>NUCLEOTIDE SEQUENCE</scope>
    <source>
        <strain evidence="2">NRRL B-16292</strain>
    </source>
</reference>
<dbReference type="Proteomes" id="UP001059617">
    <property type="component" value="Chromosome"/>
</dbReference>
<name>A0ABY5VPI6_9ACTN</name>
<gene>
    <name evidence="2" type="ORF">Dfulv_28395</name>
</gene>
<evidence type="ECO:0000313" key="3">
    <source>
        <dbReference type="Proteomes" id="UP001059617"/>
    </source>
</evidence>
<protein>
    <submittedName>
        <fullName evidence="2">Uncharacterized protein</fullName>
    </submittedName>
</protein>
<dbReference type="EMBL" id="CP073720">
    <property type="protein sequence ID" value="UWP79085.1"/>
    <property type="molecule type" value="Genomic_DNA"/>
</dbReference>
<evidence type="ECO:0000256" key="1">
    <source>
        <dbReference type="SAM" id="MobiDB-lite"/>
    </source>
</evidence>
<evidence type="ECO:0000313" key="2">
    <source>
        <dbReference type="EMBL" id="UWP79085.1"/>
    </source>
</evidence>
<proteinExistence type="predicted"/>
<dbReference type="RefSeq" id="WP_259856592.1">
    <property type="nucleotide sequence ID" value="NZ_BAAAST010000134.1"/>
</dbReference>
<feature type="region of interest" description="Disordered" evidence="1">
    <location>
        <begin position="1"/>
        <end position="26"/>
    </location>
</feature>
<reference evidence="2" key="2">
    <citation type="submission" date="2022-09" db="EMBL/GenBank/DDBJ databases">
        <title>Biosynthetic gene clusters of Dactylosporangioum fulvum.</title>
        <authorList>
            <person name="Caradec T."/>
        </authorList>
    </citation>
    <scope>NUCLEOTIDE SEQUENCE</scope>
    <source>
        <strain evidence="2">NRRL B-16292</strain>
    </source>
</reference>
<accession>A0ABY5VPI6</accession>
<keyword evidence="3" id="KW-1185">Reference proteome</keyword>
<organism evidence="2 3">
    <name type="scientific">Dactylosporangium fulvum</name>
    <dbReference type="NCBI Taxonomy" id="53359"/>
    <lineage>
        <taxon>Bacteria</taxon>
        <taxon>Bacillati</taxon>
        <taxon>Actinomycetota</taxon>
        <taxon>Actinomycetes</taxon>
        <taxon>Micromonosporales</taxon>
        <taxon>Micromonosporaceae</taxon>
        <taxon>Dactylosporangium</taxon>
    </lineage>
</organism>
<sequence length="368" mass="39936">MDRTTSYTDSWYRQPSPVPSGDRPAPTSREWAVIAAAWLLAVWARDGAPGRRTEVVVGAGPKRSDQQWPEPPPAAEIARLGGFPESGPGRPVAANVLTSLVQAAPGRPYEPTRPADEATAEVLALLRERIPVTGPRGGSLLAHLADQLVGQHSDLLRVSTGDDDLHLLRRDTFGETLRLTVATAPAVEPPPVIEADGADAALRTHLACLMTLLSGLLWVNNNNPVTFRAWIGPRGDGDPLAVAADWWRRTREEEPEEVPEFRTVSVDELRRGMEHIVSGSLLDLIDEDWEGEWLEVPDDHIAGHLHRDLLDVLLARMTGPDGPPLIAYAGWLPLNGPDDEPAAEDDFNGTVVFVNATEAAVLDIDLTC</sequence>
<feature type="compositionally biased region" description="Polar residues" evidence="1">
    <location>
        <begin position="1"/>
        <end position="13"/>
    </location>
</feature>